<dbReference type="Proteomes" id="UP000489600">
    <property type="component" value="Unassembled WGS sequence"/>
</dbReference>
<proteinExistence type="predicted"/>
<dbReference type="EMBL" id="CABITT030000004">
    <property type="protein sequence ID" value="VVB00169.1"/>
    <property type="molecule type" value="Genomic_DNA"/>
</dbReference>
<organism evidence="2 3">
    <name type="scientific">Arabis nemorensis</name>
    <dbReference type="NCBI Taxonomy" id="586526"/>
    <lineage>
        <taxon>Eukaryota</taxon>
        <taxon>Viridiplantae</taxon>
        <taxon>Streptophyta</taxon>
        <taxon>Embryophyta</taxon>
        <taxon>Tracheophyta</taxon>
        <taxon>Spermatophyta</taxon>
        <taxon>Magnoliopsida</taxon>
        <taxon>eudicotyledons</taxon>
        <taxon>Gunneridae</taxon>
        <taxon>Pentapetalae</taxon>
        <taxon>rosids</taxon>
        <taxon>malvids</taxon>
        <taxon>Brassicales</taxon>
        <taxon>Brassicaceae</taxon>
        <taxon>Arabideae</taxon>
        <taxon>Arabis</taxon>
    </lineage>
</organism>
<name>A0A565BEX9_9BRAS</name>
<sequence length="124" mass="14417">MLKEYKAVFGPKPEEKFTVIELETYERAAELMRGGPCKELFKVMGDCTEENGFGSKKCGEHALKVFDCMCSHPDYHHRMLAVMKSIEEHVVKEHGAYVARKQAFRDDALSVRNQAFRDELRRFR</sequence>
<dbReference type="AlphaFoldDB" id="A0A565BEX9"/>
<evidence type="ECO:0000313" key="2">
    <source>
        <dbReference type="EMBL" id="VVB00169.1"/>
    </source>
</evidence>
<reference evidence="2" key="1">
    <citation type="submission" date="2019-07" db="EMBL/GenBank/DDBJ databases">
        <authorList>
            <person name="Dittberner H."/>
        </authorList>
    </citation>
    <scope>NUCLEOTIDE SEQUENCE [LARGE SCALE GENOMIC DNA]</scope>
</reference>
<comment type="caution">
    <text evidence="2">The sequence shown here is derived from an EMBL/GenBank/DDBJ whole genome shotgun (WGS) entry which is preliminary data.</text>
</comment>
<evidence type="ECO:0000313" key="3">
    <source>
        <dbReference type="Proteomes" id="UP000489600"/>
    </source>
</evidence>
<dbReference type="InterPro" id="IPR012891">
    <property type="entry name" value="GCK_dom"/>
</dbReference>
<keyword evidence="3" id="KW-1185">Reference proteome</keyword>
<dbReference type="SMART" id="SM01227">
    <property type="entry name" value="GCK"/>
    <property type="match status" value="1"/>
</dbReference>
<feature type="domain" description="GCK" evidence="1">
    <location>
        <begin position="24"/>
        <end position="94"/>
    </location>
</feature>
<evidence type="ECO:0000259" key="1">
    <source>
        <dbReference type="SMART" id="SM01227"/>
    </source>
</evidence>
<accession>A0A565BEX9</accession>
<dbReference type="Pfam" id="PF07802">
    <property type="entry name" value="GCK"/>
    <property type="match status" value="1"/>
</dbReference>
<gene>
    <name evidence="2" type="ORF">ANE_LOCUS10613</name>
</gene>
<protein>
    <recommendedName>
        <fullName evidence="1">GCK domain-containing protein</fullName>
    </recommendedName>
</protein>